<gene>
    <name evidence="7" type="primary">gluQ</name>
    <name evidence="10" type="ORF">HELGO_WM8466</name>
</gene>
<dbReference type="Gene3D" id="3.40.50.620">
    <property type="entry name" value="HUPs"/>
    <property type="match status" value="1"/>
</dbReference>
<keyword evidence="8" id="KW-0648">Protein biosynthesis</keyword>
<feature type="short sequence motif" description="'HIGH' region" evidence="7">
    <location>
        <begin position="10"/>
        <end position="20"/>
    </location>
</feature>
<reference evidence="10" key="1">
    <citation type="submission" date="2020-01" db="EMBL/GenBank/DDBJ databases">
        <authorList>
            <person name="Meier V. D."/>
            <person name="Meier V D."/>
        </authorList>
    </citation>
    <scope>NUCLEOTIDE SEQUENCE</scope>
    <source>
        <strain evidence="10">HLG_WM_MAG_07</strain>
    </source>
</reference>
<dbReference type="GO" id="GO:0008270">
    <property type="term" value="F:zinc ion binding"/>
    <property type="evidence" value="ECO:0007669"/>
    <property type="project" value="UniProtKB-UniRule"/>
</dbReference>
<evidence type="ECO:0000256" key="1">
    <source>
        <dbReference type="ARBA" id="ARBA00022598"/>
    </source>
</evidence>
<feature type="binding site" evidence="7">
    <location>
        <position position="235"/>
    </location>
    <ligand>
        <name>ATP</name>
        <dbReference type="ChEBI" id="CHEBI:30616"/>
    </ligand>
</feature>
<feature type="short sequence motif" description="'KMSKS' region" evidence="7">
    <location>
        <begin position="232"/>
        <end position="236"/>
    </location>
</feature>
<dbReference type="InterPro" id="IPR014729">
    <property type="entry name" value="Rossmann-like_a/b/a_fold"/>
</dbReference>
<feature type="binding site" evidence="7">
    <location>
        <position position="123"/>
    </location>
    <ligand>
        <name>Zn(2+)</name>
        <dbReference type="ChEBI" id="CHEBI:29105"/>
    </ligand>
</feature>
<dbReference type="NCBIfam" id="TIGR03838">
    <property type="entry name" value="queuosine_YadB"/>
    <property type="match status" value="1"/>
</dbReference>
<dbReference type="InterPro" id="IPR000924">
    <property type="entry name" value="Glu/Gln-tRNA-synth"/>
</dbReference>
<feature type="binding site" evidence="7">
    <location>
        <position position="101"/>
    </location>
    <ligand>
        <name>Zn(2+)</name>
        <dbReference type="ChEBI" id="CHEBI:29105"/>
    </ligand>
</feature>
<evidence type="ECO:0000256" key="5">
    <source>
        <dbReference type="ARBA" id="ARBA00022840"/>
    </source>
</evidence>
<dbReference type="NCBIfam" id="NF004314">
    <property type="entry name" value="PRK05710.1-3"/>
    <property type="match status" value="1"/>
</dbReference>
<dbReference type="EC" id="6.1.1.-" evidence="7"/>
<evidence type="ECO:0000259" key="9">
    <source>
        <dbReference type="Pfam" id="PF00749"/>
    </source>
</evidence>
<evidence type="ECO:0000256" key="6">
    <source>
        <dbReference type="ARBA" id="ARBA00023146"/>
    </source>
</evidence>
<feature type="binding site" evidence="7">
    <location>
        <position position="119"/>
    </location>
    <ligand>
        <name>Zn(2+)</name>
        <dbReference type="ChEBI" id="CHEBI:29105"/>
    </ligand>
</feature>
<dbReference type="InterPro" id="IPR022380">
    <property type="entry name" value="Glu-Q_tRNA(Asp)_Synthase"/>
</dbReference>
<dbReference type="GO" id="GO:0006424">
    <property type="term" value="P:glutamyl-tRNA aminoacylation"/>
    <property type="evidence" value="ECO:0007669"/>
    <property type="project" value="InterPro"/>
</dbReference>
<dbReference type="PRINTS" id="PR00987">
    <property type="entry name" value="TRNASYNTHGLU"/>
</dbReference>
<evidence type="ECO:0000256" key="3">
    <source>
        <dbReference type="ARBA" id="ARBA00022741"/>
    </source>
</evidence>
<evidence type="ECO:0000256" key="2">
    <source>
        <dbReference type="ARBA" id="ARBA00022723"/>
    </source>
</evidence>
<keyword evidence="3 7" id="KW-0547">Nucleotide-binding</keyword>
<dbReference type="PANTHER" id="PTHR43311:SF1">
    <property type="entry name" value="GLUTAMYL-Q TRNA(ASP) SYNTHETASE"/>
    <property type="match status" value="1"/>
</dbReference>
<proteinExistence type="inferred from homology"/>
<feature type="binding site" evidence="7">
    <location>
        <position position="43"/>
    </location>
    <ligand>
        <name>L-glutamate</name>
        <dbReference type="ChEBI" id="CHEBI:29985"/>
    </ligand>
</feature>
<sequence length="289" mass="32519">MVDYIGRFAPSPTGHLHLGSLVAAVGSYVRAKNRNGQWLVRMEDLDPLREESEAKVSILQDLERHGLHWDGDVEFQSQRQSYYEAALDALKDQDLVYPCYCSRKFLIATAERGEFGMIYPGHCRNGAEATKAPSIRVRTHNDPLCFNDLTCGELCQRLESALGDFIVKRSDGYIAYQLAVVVDDHGQGITEVVRGADLLGNTPRQIHLQQLLGYETPEYFHLPLMMNDQGQKLSKQTHAPGLEKGKEIANLEQVLRFLAFDIGKDESWGSVDELLIFAVKNSPDWLLAR</sequence>
<keyword evidence="4 7" id="KW-0862">Zinc</keyword>
<feature type="binding site" evidence="7">
    <location>
        <position position="176"/>
    </location>
    <ligand>
        <name>L-glutamate</name>
        <dbReference type="ChEBI" id="CHEBI:29985"/>
    </ligand>
</feature>
<dbReference type="GO" id="GO:0005524">
    <property type="term" value="F:ATP binding"/>
    <property type="evidence" value="ECO:0007669"/>
    <property type="project" value="UniProtKB-KW"/>
</dbReference>
<feature type="binding site" evidence="7">
    <location>
        <position position="194"/>
    </location>
    <ligand>
        <name>L-glutamate</name>
        <dbReference type="ChEBI" id="CHEBI:29985"/>
    </ligand>
</feature>
<dbReference type="InterPro" id="IPR020058">
    <property type="entry name" value="Glu/Gln-tRNA-synth_Ib_cat-dom"/>
</dbReference>
<dbReference type="Pfam" id="PF00749">
    <property type="entry name" value="tRNA-synt_1c"/>
    <property type="match status" value="1"/>
</dbReference>
<dbReference type="GO" id="GO:0006400">
    <property type="term" value="P:tRNA modification"/>
    <property type="evidence" value="ECO:0007669"/>
    <property type="project" value="InterPro"/>
</dbReference>
<feature type="binding site" evidence="7">
    <location>
        <begin position="7"/>
        <end position="11"/>
    </location>
    <ligand>
        <name>L-glutamate</name>
        <dbReference type="ChEBI" id="CHEBI:29985"/>
    </ligand>
</feature>
<feature type="domain" description="Glutamyl/glutaminyl-tRNA synthetase class Ib catalytic" evidence="9">
    <location>
        <begin position="7"/>
        <end position="237"/>
    </location>
</feature>
<accession>A0A6S6TYW3</accession>
<dbReference type="FunFam" id="3.40.50.620:FF:000093">
    <property type="entry name" value="Glutamyl-Q tRNA(Asp) synthetase"/>
    <property type="match status" value="1"/>
</dbReference>
<dbReference type="AlphaFoldDB" id="A0A6S6TYW3"/>
<comment type="cofactor">
    <cofactor evidence="7">
        <name>Zn(2+)</name>
        <dbReference type="ChEBI" id="CHEBI:29105"/>
    </cofactor>
    <text evidence="7">Binds 1 zinc ion per subunit.</text>
</comment>
<evidence type="ECO:0000256" key="4">
    <source>
        <dbReference type="ARBA" id="ARBA00022833"/>
    </source>
</evidence>
<comment type="similarity">
    <text evidence="7">Belongs to the class-I aminoacyl-tRNA synthetase family. GluQ subfamily.</text>
</comment>
<dbReference type="GO" id="GO:0004818">
    <property type="term" value="F:glutamate-tRNA ligase activity"/>
    <property type="evidence" value="ECO:0007669"/>
    <property type="project" value="TreeGrafter"/>
</dbReference>
<feature type="binding site" evidence="7">
    <location>
        <position position="99"/>
    </location>
    <ligand>
        <name>Zn(2+)</name>
        <dbReference type="ChEBI" id="CHEBI:29105"/>
    </ligand>
</feature>
<keyword evidence="2 7" id="KW-0479">Metal-binding</keyword>
<protein>
    <recommendedName>
        <fullName evidence="7">Glutamyl-Q tRNA(Asp) synthetase</fullName>
        <shortName evidence="7">Glu-Q-RSs</shortName>
        <ecNumber evidence="7">6.1.1.-</ecNumber>
    </recommendedName>
</protein>
<dbReference type="HAMAP" id="MF_01428">
    <property type="entry name" value="Glu_Q_tRNA_synth"/>
    <property type="match status" value="1"/>
</dbReference>
<organism evidence="10">
    <name type="scientific">uncultured Thiotrichaceae bacterium</name>
    <dbReference type="NCBI Taxonomy" id="298394"/>
    <lineage>
        <taxon>Bacteria</taxon>
        <taxon>Pseudomonadati</taxon>
        <taxon>Pseudomonadota</taxon>
        <taxon>Gammaproteobacteria</taxon>
        <taxon>Thiotrichales</taxon>
        <taxon>Thiotrichaceae</taxon>
        <taxon>environmental samples</taxon>
    </lineage>
</organism>
<dbReference type="GO" id="GO:0005829">
    <property type="term" value="C:cytosol"/>
    <property type="evidence" value="ECO:0007669"/>
    <property type="project" value="TreeGrafter"/>
</dbReference>
<evidence type="ECO:0000313" key="10">
    <source>
        <dbReference type="EMBL" id="CAA6827685.1"/>
    </source>
</evidence>
<keyword evidence="1 7" id="KW-0436">Ligase</keyword>
<dbReference type="SUPFAM" id="SSF52374">
    <property type="entry name" value="Nucleotidylyl transferase"/>
    <property type="match status" value="1"/>
</dbReference>
<dbReference type="InterPro" id="IPR049940">
    <property type="entry name" value="GluQ/Sye"/>
</dbReference>
<dbReference type="EMBL" id="CACVAY010000141">
    <property type="protein sequence ID" value="CAA6827685.1"/>
    <property type="molecule type" value="Genomic_DNA"/>
</dbReference>
<keyword evidence="5 7" id="KW-0067">ATP-binding</keyword>
<keyword evidence="6 7" id="KW-0030">Aminoacyl-tRNA synthetase</keyword>
<name>A0A6S6TYW3_9GAMM</name>
<evidence type="ECO:0000256" key="8">
    <source>
        <dbReference type="RuleBase" id="RU363037"/>
    </source>
</evidence>
<comment type="function">
    <text evidence="7">Catalyzes the tRNA-independent activation of glutamate in presence of ATP and the subsequent transfer of glutamate onto a tRNA(Asp). Glutamate is transferred on the 2-amino-5-(4,5-dihydroxy-2-cyclopenten-1-yl) moiety of the queuosine in the wobble position of the QUC anticodon.</text>
</comment>
<dbReference type="PANTHER" id="PTHR43311">
    <property type="entry name" value="GLUTAMATE--TRNA LIGASE"/>
    <property type="match status" value="1"/>
</dbReference>
<evidence type="ECO:0000256" key="7">
    <source>
        <dbReference type="HAMAP-Rule" id="MF_01428"/>
    </source>
</evidence>